<name>A0A1M7HCS1_9RHOB</name>
<accession>A0A1M7HCS1</accession>
<reference evidence="2 3" key="1">
    <citation type="submission" date="2016-11" db="EMBL/GenBank/DDBJ databases">
        <authorList>
            <person name="Jaros S."/>
            <person name="Januszkiewicz K."/>
            <person name="Wedrychowicz H."/>
        </authorList>
    </citation>
    <scope>NUCLEOTIDE SEQUENCE [LARGE SCALE GENOMIC DNA]</scope>
    <source>
        <strain evidence="2 3">DSM 29589</strain>
    </source>
</reference>
<dbReference type="Gene3D" id="3.30.920.70">
    <property type="match status" value="1"/>
</dbReference>
<organism evidence="2 3">
    <name type="scientific">Roseovarius pacificus</name>
    <dbReference type="NCBI Taxonomy" id="337701"/>
    <lineage>
        <taxon>Bacteria</taxon>
        <taxon>Pseudomonadati</taxon>
        <taxon>Pseudomonadota</taxon>
        <taxon>Alphaproteobacteria</taxon>
        <taxon>Rhodobacterales</taxon>
        <taxon>Roseobacteraceae</taxon>
        <taxon>Roseovarius</taxon>
    </lineage>
</organism>
<dbReference type="AlphaFoldDB" id="A0A1M7HCS1"/>
<dbReference type="Proteomes" id="UP000183974">
    <property type="component" value="Unassembled WGS sequence"/>
</dbReference>
<evidence type="ECO:0000313" key="2">
    <source>
        <dbReference type="EMBL" id="SHM26229.1"/>
    </source>
</evidence>
<feature type="domain" description="Integron cassette protein VCH-CASS1 chain" evidence="1">
    <location>
        <begin position="12"/>
        <end position="106"/>
    </location>
</feature>
<evidence type="ECO:0000259" key="1">
    <source>
        <dbReference type="Pfam" id="PF18315"/>
    </source>
</evidence>
<keyword evidence="3" id="KW-1185">Reference proteome</keyword>
<dbReference type="InterPro" id="IPR040614">
    <property type="entry name" value="VCH_CASS14"/>
</dbReference>
<dbReference type="Pfam" id="PF18315">
    <property type="entry name" value="VCH_CASS14"/>
    <property type="match status" value="1"/>
</dbReference>
<protein>
    <recommendedName>
        <fullName evidence="1">Integron cassette protein VCH-CASS1 chain domain-containing protein</fullName>
    </recommendedName>
</protein>
<dbReference type="RefSeq" id="WP_073036289.1">
    <property type="nucleotide sequence ID" value="NZ_BMLR01000008.1"/>
</dbReference>
<dbReference type="STRING" id="337701.SAMN05444398_11287"/>
<evidence type="ECO:0000313" key="3">
    <source>
        <dbReference type="Proteomes" id="UP000183974"/>
    </source>
</evidence>
<sequence>MARNLSTDADIDAYIAKVIQEAHHHAQWVAQIIQPLSDEVRNKLNLSPDTVEVYERNGNLARTCWVTLSGNRYVFTYDYGGRKIDLKERTLRGRLIHSFDNNTPTATIAAVVAQL</sequence>
<gene>
    <name evidence="2" type="ORF">SAMN05444398_11287</name>
</gene>
<proteinExistence type="predicted"/>
<dbReference type="EMBL" id="FRBR01000012">
    <property type="protein sequence ID" value="SHM26229.1"/>
    <property type="molecule type" value="Genomic_DNA"/>
</dbReference>
<dbReference type="OrthoDB" id="1444132at2"/>